<evidence type="ECO:0000313" key="1">
    <source>
        <dbReference type="EMBL" id="MEX6689728.1"/>
    </source>
</evidence>
<name>A0ABV3ZIU1_9BACT</name>
<accession>A0ABV3ZIU1</accession>
<dbReference type="Pfam" id="PF12771">
    <property type="entry name" value="SusD-like_2"/>
    <property type="match status" value="1"/>
</dbReference>
<sequence>MKHTLIIKTCGLIIAACMLQSCTKSFEELNKDPTKPTDAPAENIITGAEKAASDVMYNNYVNGKIGMLYSQFWSQTQKESDSQYQLDEGCNNTLWGLYSGALSNLDQVVQLHNANPEAVTQNEAAVANILSVWLFHVLTDVYGNVPYADALKGLENFTPAYTDAATIYDSLLQKLDVQIAMFDTTKATFKSGELIYNGDITKWKKLANSLKLRIGIRMADANPAKAKQAIESAVASGVIVSNDDNALFPYYTTIPDQFPFNEQSGAGTPNDYVMSETAVNFMKQINDPRLAIYARPAKDDDAIRGKVYGQGSFSNDFTYYSYPGTKVYSPDFPGIIITAAEVEFALAEAAQRGFNVGGSAADHYANGIKVSMQFWGVSDADATAYLANVPYQEARWKDCIGAQKWLALYMQGLQSWAERIRLDFKNPVDGSEIFAKPKSLDPTVTTVPFRLTYPISEGNINRVNYQAAGEAIGGDAKGTRLWWNKN</sequence>
<reference evidence="1 2" key="1">
    <citation type="submission" date="2023-07" db="EMBL/GenBank/DDBJ databases">
        <authorList>
            <person name="Lian W.-H."/>
        </authorList>
    </citation>
    <scope>NUCLEOTIDE SEQUENCE [LARGE SCALE GENOMIC DNA]</scope>
    <source>
        <strain evidence="1 2">SYSU DXS3180</strain>
    </source>
</reference>
<dbReference type="EMBL" id="JAULBC010000007">
    <property type="protein sequence ID" value="MEX6689728.1"/>
    <property type="molecule type" value="Genomic_DNA"/>
</dbReference>
<dbReference type="RefSeq" id="WP_369331136.1">
    <property type="nucleotide sequence ID" value="NZ_JAULBC010000007.1"/>
</dbReference>
<comment type="caution">
    <text evidence="1">The sequence shown here is derived from an EMBL/GenBank/DDBJ whole genome shotgun (WGS) entry which is preliminary data.</text>
</comment>
<dbReference type="PROSITE" id="PS51257">
    <property type="entry name" value="PROKAR_LIPOPROTEIN"/>
    <property type="match status" value="1"/>
</dbReference>
<keyword evidence="1" id="KW-0449">Lipoprotein</keyword>
<dbReference type="Gene3D" id="1.25.40.390">
    <property type="match status" value="1"/>
</dbReference>
<keyword evidence="2" id="KW-1185">Reference proteome</keyword>
<dbReference type="InterPro" id="IPR041662">
    <property type="entry name" value="SusD-like_2"/>
</dbReference>
<dbReference type="InterPro" id="IPR011990">
    <property type="entry name" value="TPR-like_helical_dom_sf"/>
</dbReference>
<protein>
    <submittedName>
        <fullName evidence="1">SusD/RagB family nutrient-binding outer membrane lipoprotein</fullName>
    </submittedName>
</protein>
<dbReference type="SUPFAM" id="SSF48452">
    <property type="entry name" value="TPR-like"/>
    <property type="match status" value="1"/>
</dbReference>
<organism evidence="1 2">
    <name type="scientific">Danxiaibacter flavus</name>
    <dbReference type="NCBI Taxonomy" id="3049108"/>
    <lineage>
        <taxon>Bacteria</taxon>
        <taxon>Pseudomonadati</taxon>
        <taxon>Bacteroidota</taxon>
        <taxon>Chitinophagia</taxon>
        <taxon>Chitinophagales</taxon>
        <taxon>Chitinophagaceae</taxon>
        <taxon>Danxiaibacter</taxon>
    </lineage>
</organism>
<proteinExistence type="predicted"/>
<dbReference type="Proteomes" id="UP001560573">
    <property type="component" value="Unassembled WGS sequence"/>
</dbReference>
<gene>
    <name evidence="1" type="ORF">QTN47_19640</name>
</gene>
<evidence type="ECO:0000313" key="2">
    <source>
        <dbReference type="Proteomes" id="UP001560573"/>
    </source>
</evidence>